<dbReference type="InterPro" id="IPR051922">
    <property type="entry name" value="Bact_Sporulation_Assoc"/>
</dbReference>
<dbReference type="PANTHER" id="PTHR30032">
    <property type="entry name" value="N-ACETYLMURAMOYL-L-ALANINE AMIDASE-RELATED"/>
    <property type="match status" value="1"/>
</dbReference>
<evidence type="ECO:0000259" key="1">
    <source>
        <dbReference type="Pfam" id="PF08486"/>
    </source>
</evidence>
<reference evidence="2 3" key="1">
    <citation type="submission" date="2017-07" db="EMBL/GenBank/DDBJ databases">
        <title>The genome sequence of Paludifilum halophilum highlights mechanisms for microbial adaptation to high salt environemnts.</title>
        <authorList>
            <person name="Belbahri L."/>
        </authorList>
    </citation>
    <scope>NUCLEOTIDE SEQUENCE [LARGE SCALE GENOMIC DNA]</scope>
    <source>
        <strain evidence="2 3">DSM 102817</strain>
    </source>
</reference>
<dbReference type="GO" id="GO:0030288">
    <property type="term" value="C:outer membrane-bounded periplasmic space"/>
    <property type="evidence" value="ECO:0007669"/>
    <property type="project" value="TreeGrafter"/>
</dbReference>
<dbReference type="InterPro" id="IPR013486">
    <property type="entry name" value="SpoIID/LytB"/>
</dbReference>
<keyword evidence="3" id="KW-1185">Reference proteome</keyword>
<dbReference type="Pfam" id="PF08486">
    <property type="entry name" value="SpoIID"/>
    <property type="match status" value="1"/>
</dbReference>
<proteinExistence type="predicted"/>
<comment type="caution">
    <text evidence="2">The sequence shown here is derived from an EMBL/GenBank/DDBJ whole genome shotgun (WGS) entry which is preliminary data.</text>
</comment>
<dbReference type="NCBIfam" id="TIGR02669">
    <property type="entry name" value="SpoIID_LytB"/>
    <property type="match status" value="1"/>
</dbReference>
<protein>
    <submittedName>
        <fullName evidence="2">Stage II sporulation protein D</fullName>
    </submittedName>
</protein>
<accession>A0A235B7C8</accession>
<dbReference type="Proteomes" id="UP000215459">
    <property type="component" value="Unassembled WGS sequence"/>
</dbReference>
<name>A0A235B7C8_9BACL</name>
<gene>
    <name evidence="2" type="primary">spoIID</name>
    <name evidence="2" type="ORF">CHM34_07900</name>
</gene>
<dbReference type="InterPro" id="IPR014225">
    <property type="entry name" value="Spore_II_D_firmicutes"/>
</dbReference>
<sequence>MILLVALLISVMIAVPAVLVSLDSSSGSEDRRITEDPGGGTGPDVKVYLTEEKRVVELPLEEYIRGVVAAEMPADFHLEALKAQALAARTYIVDRLNRGDFSDMKESGADGAQVTDTVQHQVFKTDEQLRQNWGDQYDEFSRRIDEAVRATRGKVIQYDGEPIYAAFFSTSNGRTENSEDYFAESYPYLRSVPSPWDEKSPKYKDQKKMSVKEFLGKLEEESGNELALPASGGSKWIQVEKKTEGGRIGEIRVGDQTFTGRQIREALDLSSTDFSWNIQGDSITLTTRGYGHGVGMSQWGANLMAMEGKKAKEIVQYYYQGVKIGNASSILAKKEE</sequence>
<dbReference type="OrthoDB" id="9794671at2"/>
<feature type="domain" description="Sporulation stage II protein D amidase enhancer LytB N-terminal" evidence="1">
    <location>
        <begin position="51"/>
        <end position="158"/>
    </location>
</feature>
<dbReference type="GO" id="GO:0030435">
    <property type="term" value="P:sporulation resulting in formation of a cellular spore"/>
    <property type="evidence" value="ECO:0007669"/>
    <property type="project" value="InterPro"/>
</dbReference>
<organism evidence="2 3">
    <name type="scientific">Paludifilum halophilum</name>
    <dbReference type="NCBI Taxonomy" id="1642702"/>
    <lineage>
        <taxon>Bacteria</taxon>
        <taxon>Bacillati</taxon>
        <taxon>Bacillota</taxon>
        <taxon>Bacilli</taxon>
        <taxon>Bacillales</taxon>
        <taxon>Thermoactinomycetaceae</taxon>
        <taxon>Paludifilum</taxon>
    </lineage>
</organism>
<evidence type="ECO:0000313" key="3">
    <source>
        <dbReference type="Proteomes" id="UP000215459"/>
    </source>
</evidence>
<dbReference type="NCBIfam" id="TIGR02870">
    <property type="entry name" value="spore_II_D"/>
    <property type="match status" value="1"/>
</dbReference>
<dbReference type="AlphaFoldDB" id="A0A235B7C8"/>
<dbReference type="InterPro" id="IPR013693">
    <property type="entry name" value="SpoIID/LytB_N"/>
</dbReference>
<evidence type="ECO:0000313" key="2">
    <source>
        <dbReference type="EMBL" id="OYD08204.1"/>
    </source>
</evidence>
<dbReference type="PANTHER" id="PTHR30032:SF4">
    <property type="entry name" value="AMIDASE ENHANCER"/>
    <property type="match status" value="1"/>
</dbReference>
<dbReference type="EMBL" id="NOWF01000004">
    <property type="protein sequence ID" value="OYD08204.1"/>
    <property type="molecule type" value="Genomic_DNA"/>
</dbReference>